<dbReference type="Proteomes" id="UP000277214">
    <property type="component" value="Chromosome 1"/>
</dbReference>
<name>A0A447PH25_SALET</name>
<proteinExistence type="predicted"/>
<gene>
    <name evidence="1" type="ORF">NCTC8272_02360</name>
</gene>
<protein>
    <submittedName>
        <fullName evidence="1">Uncharacterized protein</fullName>
    </submittedName>
</protein>
<accession>A0A447PH25</accession>
<dbReference type="AlphaFoldDB" id="A0A447PH25"/>
<sequence length="70" mass="8347">MALALFSSWSTASQIYLLMVIPIKGHFLPPCWRWFIEEKIMKSIEKDKYQDIRDAFVHYVVNLMINITVR</sequence>
<evidence type="ECO:0000313" key="2">
    <source>
        <dbReference type="Proteomes" id="UP000277214"/>
    </source>
</evidence>
<organism evidence="1 2">
    <name type="scientific">Salmonella enterica I</name>
    <dbReference type="NCBI Taxonomy" id="59201"/>
    <lineage>
        <taxon>Bacteria</taxon>
        <taxon>Pseudomonadati</taxon>
        <taxon>Pseudomonadota</taxon>
        <taxon>Gammaproteobacteria</taxon>
        <taxon>Enterobacterales</taxon>
        <taxon>Enterobacteriaceae</taxon>
        <taxon>Salmonella</taxon>
    </lineage>
</organism>
<evidence type="ECO:0000313" key="1">
    <source>
        <dbReference type="EMBL" id="VEA37062.1"/>
    </source>
</evidence>
<reference evidence="1 2" key="1">
    <citation type="submission" date="2018-12" db="EMBL/GenBank/DDBJ databases">
        <authorList>
            <consortium name="Pathogen Informatics"/>
        </authorList>
    </citation>
    <scope>NUCLEOTIDE SEQUENCE [LARGE SCALE GENOMIC DNA]</scope>
    <source>
        <strain evidence="1 2">NCTC8272</strain>
    </source>
</reference>
<dbReference type="EMBL" id="LR134149">
    <property type="protein sequence ID" value="VEA37062.1"/>
    <property type="molecule type" value="Genomic_DNA"/>
</dbReference>